<feature type="domain" description="Core-binding (CB)" evidence="2">
    <location>
        <begin position="494"/>
        <end position="584"/>
    </location>
</feature>
<evidence type="ECO:0000259" key="2">
    <source>
        <dbReference type="PROSITE" id="PS51900"/>
    </source>
</evidence>
<dbReference type="InterPro" id="IPR004027">
    <property type="entry name" value="SEC_C_motif"/>
</dbReference>
<evidence type="ECO:0000313" key="3">
    <source>
        <dbReference type="EMBL" id="OAS87752.1"/>
    </source>
</evidence>
<dbReference type="AlphaFoldDB" id="A0A179T5M6"/>
<reference evidence="4" key="1">
    <citation type="submission" date="2016-04" db="EMBL/GenBank/DDBJ databases">
        <authorList>
            <person name="Lyu Z."/>
            <person name="Lyu W."/>
        </authorList>
    </citation>
    <scope>NUCLEOTIDE SEQUENCE [LARGE SCALE GENOMIC DNA]</scope>
    <source>
        <strain evidence="4">C44</strain>
    </source>
</reference>
<dbReference type="Pfam" id="PF02810">
    <property type="entry name" value="SEC-C"/>
    <property type="match status" value="1"/>
</dbReference>
<dbReference type="Gene3D" id="3.10.450.50">
    <property type="match status" value="1"/>
</dbReference>
<sequence length="615" mass="72116">MVIKRNDPCPCGSGKKYKKCCLNTANVIQIQEVKEERFFQNKHMLVLKLRDFMNKEVPANKYYQLQSEFKKRSQHAIKGKYETGFFEFWLFFFHRFENGLRGIEWFTREIAPRLSEEERQMANTWQELTPKIVQAVNREADIIYYEDRFTNKQYRVPFIKNDDPEFVPWYGTIGLLEPFEQLFYFNGVRVFEDPMGVNRAVKKVEELAETFNQSHEQVLFNYFPEVIAALKTDEAMVNSESKEISEYTLQYHVLDEKALSALFESNQQFMIDSWEINKKLGSWVDSWYVYTDSEISSPIHLGKLSGKFTVENNVLQFISLDHARVEEFKQLMESLIASSALSFKNEKINTLTIPFQAEIRELVVSYDKGIPQYFALYAQNNIQFELDQPIGLFNGLSIRELIDAGRKDDADSWLKQMEYNMYQQVQQQFKQVATTADYNTVRKELGLALSPFVTGGENRTSTFEKLATQNPEGQHVVKKEDIPYYEQLGFTPDNVNTFYSDDFVAFFKEKTEGKSENTIRKYRFSLSDLRMILENYELNSWENCDQEFWTRVMIIDFIGLYEVLTKTAIKDFISTTKALAKWLDQQNKTSSLAKIVAQVAKETEEEMMRSVAVYL</sequence>
<dbReference type="PROSITE" id="PS51900">
    <property type="entry name" value="CB"/>
    <property type="match status" value="1"/>
</dbReference>
<name>A0A179T5M6_9BACI</name>
<dbReference type="STRING" id="152268.A6K24_18600"/>
<organism evidence="3 4">
    <name type="scientific">Metabacillus litoralis</name>
    <dbReference type="NCBI Taxonomy" id="152268"/>
    <lineage>
        <taxon>Bacteria</taxon>
        <taxon>Bacillati</taxon>
        <taxon>Bacillota</taxon>
        <taxon>Bacilli</taxon>
        <taxon>Bacillales</taxon>
        <taxon>Bacillaceae</taxon>
        <taxon>Metabacillus</taxon>
    </lineage>
</organism>
<dbReference type="InterPro" id="IPR044068">
    <property type="entry name" value="CB"/>
</dbReference>
<keyword evidence="4" id="KW-1185">Reference proteome</keyword>
<gene>
    <name evidence="3" type="ORF">A6K24_18600</name>
</gene>
<dbReference type="Proteomes" id="UP000078534">
    <property type="component" value="Unassembled WGS sequence"/>
</dbReference>
<dbReference type="SUPFAM" id="SSF103642">
    <property type="entry name" value="Sec-C motif"/>
    <property type="match status" value="1"/>
</dbReference>
<dbReference type="EMBL" id="LWSG01000007">
    <property type="protein sequence ID" value="OAS87752.1"/>
    <property type="molecule type" value="Genomic_DNA"/>
</dbReference>
<dbReference type="RefSeq" id="WP_066329403.1">
    <property type="nucleotide sequence ID" value="NZ_LWSG01000007.1"/>
</dbReference>
<evidence type="ECO:0000256" key="1">
    <source>
        <dbReference type="PROSITE-ProRule" id="PRU01248"/>
    </source>
</evidence>
<accession>A0A179T5M6</accession>
<dbReference type="GO" id="GO:0003677">
    <property type="term" value="F:DNA binding"/>
    <property type="evidence" value="ECO:0007669"/>
    <property type="project" value="UniProtKB-UniRule"/>
</dbReference>
<comment type="caution">
    <text evidence="3">The sequence shown here is derived from an EMBL/GenBank/DDBJ whole genome shotgun (WGS) entry which is preliminary data.</text>
</comment>
<evidence type="ECO:0000313" key="4">
    <source>
        <dbReference type="Proteomes" id="UP000078534"/>
    </source>
</evidence>
<protein>
    <recommendedName>
        <fullName evidence="2">Core-binding (CB) domain-containing protein</fullName>
    </recommendedName>
</protein>
<keyword evidence="1" id="KW-0238">DNA-binding</keyword>
<proteinExistence type="predicted"/>